<feature type="domain" description="GFO/IDH/MocA-like oxidoreductase" evidence="7">
    <location>
        <begin position="147"/>
        <end position="291"/>
    </location>
</feature>
<dbReference type="InterPro" id="IPR036291">
    <property type="entry name" value="NAD(P)-bd_dom_sf"/>
</dbReference>
<gene>
    <name evidence="8" type="ORF">BDV25DRAFT_164367</name>
</gene>
<dbReference type="InterPro" id="IPR000683">
    <property type="entry name" value="Gfo/Idh/MocA-like_OxRdtase_N"/>
</dbReference>
<dbReference type="InterPro" id="IPR055170">
    <property type="entry name" value="GFO_IDH_MocA-like_dom"/>
</dbReference>
<dbReference type="Pfam" id="PF22725">
    <property type="entry name" value="GFO_IDH_MocA_C3"/>
    <property type="match status" value="1"/>
</dbReference>
<dbReference type="InterPro" id="IPR050984">
    <property type="entry name" value="Gfo/Idh/MocA_domain"/>
</dbReference>
<keyword evidence="9" id="KW-1185">Reference proteome</keyword>
<evidence type="ECO:0000256" key="4">
    <source>
        <dbReference type="ARBA" id="ARBA00042988"/>
    </source>
</evidence>
<accession>A0A5N6TH56</accession>
<evidence type="ECO:0000259" key="6">
    <source>
        <dbReference type="Pfam" id="PF01408"/>
    </source>
</evidence>
<dbReference type="EMBL" id="ML742332">
    <property type="protein sequence ID" value="KAE8145580.1"/>
    <property type="molecule type" value="Genomic_DNA"/>
</dbReference>
<evidence type="ECO:0000256" key="3">
    <source>
        <dbReference type="ARBA" id="ARBA00038984"/>
    </source>
</evidence>
<dbReference type="Pfam" id="PF01408">
    <property type="entry name" value="GFO_IDH_MocA"/>
    <property type="match status" value="1"/>
</dbReference>
<evidence type="ECO:0000256" key="5">
    <source>
        <dbReference type="ARBA" id="ARBA00049233"/>
    </source>
</evidence>
<feature type="domain" description="Gfo/Idh/MocA-like oxidoreductase N-terminal" evidence="6">
    <location>
        <begin position="6"/>
        <end position="134"/>
    </location>
</feature>
<proteinExistence type="inferred from homology"/>
<evidence type="ECO:0000313" key="9">
    <source>
        <dbReference type="Proteomes" id="UP000325780"/>
    </source>
</evidence>
<organism evidence="8 9">
    <name type="scientific">Aspergillus avenaceus</name>
    <dbReference type="NCBI Taxonomy" id="36643"/>
    <lineage>
        <taxon>Eukaryota</taxon>
        <taxon>Fungi</taxon>
        <taxon>Dikarya</taxon>
        <taxon>Ascomycota</taxon>
        <taxon>Pezizomycotina</taxon>
        <taxon>Eurotiomycetes</taxon>
        <taxon>Eurotiomycetidae</taxon>
        <taxon>Eurotiales</taxon>
        <taxon>Aspergillaceae</taxon>
        <taxon>Aspergillus</taxon>
        <taxon>Aspergillus subgen. Circumdati</taxon>
    </lineage>
</organism>
<dbReference type="GO" id="GO:0047837">
    <property type="term" value="F:D-xylose 1-dehydrogenase (NADP+) activity"/>
    <property type="evidence" value="ECO:0007669"/>
    <property type="project" value="UniProtKB-EC"/>
</dbReference>
<dbReference type="PANTHER" id="PTHR22604:SF115">
    <property type="entry name" value="DIHYDRODIOL DEHYDROGENASE, PUTATIVE (AFU_ORTHOLOGUE AFUA_1G07520)-RELATED"/>
    <property type="match status" value="1"/>
</dbReference>
<dbReference type="Gene3D" id="3.40.50.720">
    <property type="entry name" value="NAD(P)-binding Rossmann-like Domain"/>
    <property type="match status" value="1"/>
</dbReference>
<evidence type="ECO:0000256" key="1">
    <source>
        <dbReference type="ARBA" id="ARBA00010928"/>
    </source>
</evidence>
<evidence type="ECO:0000259" key="7">
    <source>
        <dbReference type="Pfam" id="PF22725"/>
    </source>
</evidence>
<dbReference type="AlphaFoldDB" id="A0A5N6TH56"/>
<dbReference type="OrthoDB" id="2129491at2759"/>
<comment type="catalytic activity">
    <reaction evidence="5">
        <text>D-xylose + NADP(+) = D-xylono-1,5-lactone + NADPH + H(+)</text>
        <dbReference type="Rhea" id="RHEA:22000"/>
        <dbReference type="ChEBI" id="CHEBI:15378"/>
        <dbReference type="ChEBI" id="CHEBI:15867"/>
        <dbReference type="ChEBI" id="CHEBI:53455"/>
        <dbReference type="ChEBI" id="CHEBI:57783"/>
        <dbReference type="ChEBI" id="CHEBI:58349"/>
        <dbReference type="EC" id="1.1.1.179"/>
    </reaction>
</comment>
<evidence type="ECO:0000313" key="8">
    <source>
        <dbReference type="EMBL" id="KAE8145580.1"/>
    </source>
</evidence>
<name>A0A5N6TH56_ASPAV</name>
<protein>
    <recommendedName>
        <fullName evidence="3">D-xylose 1-dehydrogenase (NADP(+), D-xylono-1,5-lactone-forming)</fullName>
        <ecNumber evidence="3">1.1.1.179</ecNumber>
    </recommendedName>
    <alternativeName>
        <fullName evidence="4">D-xylose-NADP dehydrogenase</fullName>
    </alternativeName>
</protein>
<sequence>MAPHNIRWGIVATGWIASTFVKDLLMDPKIRGASDISHTVVAVASSSSKSRAEEFISETGIPAPCAAYDTYKDLVDDPDVDVVYVATPHSHHYQNVMLAFEAGKHVLCEKAFTVNAAQARILCETAKKKNLFLMEAVWTRYFPLSVQIRELIQSSTIGEVLRVLADNSFGDDVEEKWGTGHRMVNKDLAGGALLDLGIYSLTWVFQTLYHTLPREARRPPSKISAHMSLYHLTGADEATSILLTFPSSTPSNFPRPGESQALAMTHLRVSTNVTNGPVQPTIRIQGTKGEIQVFGPAFRPERYRIVPKDEGETREVDCPFPGDGKGMFWEADEVARCLRDGKLESDGLPWEESIVIMEVMDEVRRQGGLTYPKSIESTIYPTPL</sequence>
<evidence type="ECO:0000256" key="2">
    <source>
        <dbReference type="ARBA" id="ARBA00023002"/>
    </source>
</evidence>
<dbReference type="SUPFAM" id="SSF51735">
    <property type="entry name" value="NAD(P)-binding Rossmann-fold domains"/>
    <property type="match status" value="1"/>
</dbReference>
<dbReference type="SUPFAM" id="SSF55347">
    <property type="entry name" value="Glyceraldehyde-3-phosphate dehydrogenase-like, C-terminal domain"/>
    <property type="match status" value="1"/>
</dbReference>
<dbReference type="PANTHER" id="PTHR22604">
    <property type="entry name" value="OXIDOREDUCTASES"/>
    <property type="match status" value="1"/>
</dbReference>
<keyword evidence="2" id="KW-0560">Oxidoreductase</keyword>
<dbReference type="Proteomes" id="UP000325780">
    <property type="component" value="Unassembled WGS sequence"/>
</dbReference>
<dbReference type="GO" id="GO:0000166">
    <property type="term" value="F:nucleotide binding"/>
    <property type="evidence" value="ECO:0007669"/>
    <property type="project" value="InterPro"/>
</dbReference>
<dbReference type="Gene3D" id="3.30.360.10">
    <property type="entry name" value="Dihydrodipicolinate Reductase, domain 2"/>
    <property type="match status" value="1"/>
</dbReference>
<comment type="similarity">
    <text evidence="1">Belongs to the Gfo/Idh/MocA family.</text>
</comment>
<reference evidence="8 9" key="1">
    <citation type="submission" date="2019-04" db="EMBL/GenBank/DDBJ databases">
        <title>Friends and foes A comparative genomics study of 23 Aspergillus species from section Flavi.</title>
        <authorList>
            <consortium name="DOE Joint Genome Institute"/>
            <person name="Kjaerbolling I."/>
            <person name="Vesth T."/>
            <person name="Frisvad J.C."/>
            <person name="Nybo J.L."/>
            <person name="Theobald S."/>
            <person name="Kildgaard S."/>
            <person name="Isbrandt T."/>
            <person name="Kuo A."/>
            <person name="Sato A."/>
            <person name="Lyhne E.K."/>
            <person name="Kogle M.E."/>
            <person name="Wiebenga A."/>
            <person name="Kun R.S."/>
            <person name="Lubbers R.J."/>
            <person name="Makela M.R."/>
            <person name="Barry K."/>
            <person name="Chovatia M."/>
            <person name="Clum A."/>
            <person name="Daum C."/>
            <person name="Haridas S."/>
            <person name="He G."/>
            <person name="LaButti K."/>
            <person name="Lipzen A."/>
            <person name="Mondo S."/>
            <person name="Riley R."/>
            <person name="Salamov A."/>
            <person name="Simmons B.A."/>
            <person name="Magnuson J.K."/>
            <person name="Henrissat B."/>
            <person name="Mortensen U.H."/>
            <person name="Larsen T.O."/>
            <person name="Devries R.P."/>
            <person name="Grigoriev I.V."/>
            <person name="Machida M."/>
            <person name="Baker S.E."/>
            <person name="Andersen M.R."/>
        </authorList>
    </citation>
    <scope>NUCLEOTIDE SEQUENCE [LARGE SCALE GENOMIC DNA]</scope>
    <source>
        <strain evidence="8 9">IBT 18842</strain>
    </source>
</reference>
<dbReference type="EC" id="1.1.1.179" evidence="3"/>